<dbReference type="PANTHER" id="PTHR43157:SF31">
    <property type="entry name" value="PHOSPHATIDYLINOSITOL-GLYCAN BIOSYNTHESIS CLASS F PROTEIN"/>
    <property type="match status" value="1"/>
</dbReference>
<dbReference type="Pfam" id="PF00106">
    <property type="entry name" value="adh_short"/>
    <property type="match status" value="1"/>
</dbReference>
<reference evidence="2" key="1">
    <citation type="submission" date="2018-05" db="EMBL/GenBank/DDBJ databases">
        <authorList>
            <person name="Lanie J.A."/>
            <person name="Ng W.-L."/>
            <person name="Kazmierczak K.M."/>
            <person name="Andrzejewski T.M."/>
            <person name="Davidsen T.M."/>
            <person name="Wayne K.J."/>
            <person name="Tettelin H."/>
            <person name="Glass J.I."/>
            <person name="Rusch D."/>
            <person name="Podicherti R."/>
            <person name="Tsui H.-C.T."/>
            <person name="Winkler M.E."/>
        </authorList>
    </citation>
    <scope>NUCLEOTIDE SEQUENCE</scope>
</reference>
<proteinExistence type="predicted"/>
<dbReference type="PRINTS" id="PR00080">
    <property type="entry name" value="SDRFAMILY"/>
</dbReference>
<accession>A0A381NX48</accession>
<dbReference type="InterPro" id="IPR036291">
    <property type="entry name" value="NAD(P)-bd_dom_sf"/>
</dbReference>
<sequence length="301" mass="32514">MASEISSRSVLMAGKTCLVTGGTDGIGRVTALELANMGANVIIAGRNPAKSAITATDIRERSGNCAVEFLVTDLSSQDQVRQFAKDFKEQHKRLDVLVNNAGAFFVGRERSVDGIEMTFALNHLSYFLLTNLLLDELMVPASARIVNVSSGAHKSARIGMCSVHSPHRYLGWRAYSRSKLCNLLFTYELARRLEGTGVTVNALHPGLVRTNILNNNGLIGRVLNFLLGVRGISAEAGALTSVYAATSQEMEGVSGKYLEKRKIVCSSKRSYDKDQAAALWELSARLTGTSLEMPITSTSPA</sequence>
<dbReference type="GO" id="GO:0016491">
    <property type="term" value="F:oxidoreductase activity"/>
    <property type="evidence" value="ECO:0007669"/>
    <property type="project" value="UniProtKB-KW"/>
</dbReference>
<evidence type="ECO:0000256" key="1">
    <source>
        <dbReference type="ARBA" id="ARBA00023002"/>
    </source>
</evidence>
<protein>
    <recommendedName>
        <fullName evidence="3">Short-chain dehydrogenase</fullName>
    </recommendedName>
</protein>
<organism evidence="2">
    <name type="scientific">marine metagenome</name>
    <dbReference type="NCBI Taxonomy" id="408172"/>
    <lineage>
        <taxon>unclassified sequences</taxon>
        <taxon>metagenomes</taxon>
        <taxon>ecological metagenomes</taxon>
    </lineage>
</organism>
<dbReference type="InterPro" id="IPR002347">
    <property type="entry name" value="SDR_fam"/>
</dbReference>
<evidence type="ECO:0000313" key="2">
    <source>
        <dbReference type="EMBL" id="SUZ58744.1"/>
    </source>
</evidence>
<gene>
    <name evidence="2" type="ORF">METZ01_LOCUS11598</name>
</gene>
<name>A0A381NX48_9ZZZZ</name>
<dbReference type="SUPFAM" id="SSF51735">
    <property type="entry name" value="NAD(P)-binding Rossmann-fold domains"/>
    <property type="match status" value="1"/>
</dbReference>
<evidence type="ECO:0008006" key="3">
    <source>
        <dbReference type="Google" id="ProtNLM"/>
    </source>
</evidence>
<dbReference type="PANTHER" id="PTHR43157">
    <property type="entry name" value="PHOSPHATIDYLINOSITOL-GLYCAN BIOSYNTHESIS CLASS F PROTEIN-RELATED"/>
    <property type="match status" value="1"/>
</dbReference>
<dbReference type="EMBL" id="UINC01000639">
    <property type="protein sequence ID" value="SUZ58744.1"/>
    <property type="molecule type" value="Genomic_DNA"/>
</dbReference>
<dbReference type="Gene3D" id="3.40.50.720">
    <property type="entry name" value="NAD(P)-binding Rossmann-like Domain"/>
    <property type="match status" value="1"/>
</dbReference>
<dbReference type="AlphaFoldDB" id="A0A381NX48"/>
<dbReference type="CDD" id="cd05327">
    <property type="entry name" value="retinol-DH_like_SDR_c_like"/>
    <property type="match status" value="1"/>
</dbReference>
<keyword evidence="1" id="KW-0560">Oxidoreductase</keyword>
<dbReference type="PRINTS" id="PR00081">
    <property type="entry name" value="GDHRDH"/>
</dbReference>